<feature type="region of interest" description="Disordered" evidence="1">
    <location>
        <begin position="552"/>
        <end position="583"/>
    </location>
</feature>
<feature type="domain" description="HTH three-helical bundle" evidence="2">
    <location>
        <begin position="882"/>
        <end position="922"/>
    </location>
</feature>
<feature type="compositionally biased region" description="Polar residues" evidence="1">
    <location>
        <begin position="865"/>
        <end position="882"/>
    </location>
</feature>
<evidence type="ECO:0000259" key="2">
    <source>
        <dbReference type="Pfam" id="PF25370"/>
    </source>
</evidence>
<gene>
    <name evidence="3" type="ORF">A4U43_C05F60</name>
</gene>
<dbReference type="AlphaFoldDB" id="A0A5P1ETQ4"/>
<feature type="region of interest" description="Disordered" evidence="1">
    <location>
        <begin position="387"/>
        <end position="505"/>
    </location>
</feature>
<feature type="compositionally biased region" description="Low complexity" evidence="1">
    <location>
        <begin position="823"/>
        <end position="844"/>
    </location>
</feature>
<evidence type="ECO:0000313" key="4">
    <source>
        <dbReference type="Proteomes" id="UP000243459"/>
    </source>
</evidence>
<feature type="compositionally biased region" description="Basic and acidic residues" evidence="1">
    <location>
        <begin position="477"/>
        <end position="489"/>
    </location>
</feature>
<dbReference type="Gramene" id="ONK67440">
    <property type="protein sequence ID" value="ONK67440"/>
    <property type="gene ID" value="A4U43_C05F60"/>
</dbReference>
<keyword evidence="4" id="KW-1185">Reference proteome</keyword>
<dbReference type="EMBL" id="CM007385">
    <property type="protein sequence ID" value="ONK67440.1"/>
    <property type="molecule type" value="Genomic_DNA"/>
</dbReference>
<protein>
    <recommendedName>
        <fullName evidence="2">HTH three-helical bundle domain-containing protein</fullName>
    </recommendedName>
</protein>
<dbReference type="PANTHER" id="PTHR33621:SF2">
    <property type="entry name" value="RIBOSOMAL L1 DOMAIN-CONTAINING PROTEIN"/>
    <property type="match status" value="1"/>
</dbReference>
<organism evidence="3 4">
    <name type="scientific">Asparagus officinalis</name>
    <name type="common">Garden asparagus</name>
    <dbReference type="NCBI Taxonomy" id="4686"/>
    <lineage>
        <taxon>Eukaryota</taxon>
        <taxon>Viridiplantae</taxon>
        <taxon>Streptophyta</taxon>
        <taxon>Embryophyta</taxon>
        <taxon>Tracheophyta</taxon>
        <taxon>Spermatophyta</taxon>
        <taxon>Magnoliopsida</taxon>
        <taxon>Liliopsida</taxon>
        <taxon>Asparagales</taxon>
        <taxon>Asparagaceae</taxon>
        <taxon>Asparagoideae</taxon>
        <taxon>Asparagus</taxon>
    </lineage>
</organism>
<proteinExistence type="predicted"/>
<accession>A0A5P1ETQ4</accession>
<dbReference type="Proteomes" id="UP000243459">
    <property type="component" value="Chromosome 5"/>
</dbReference>
<dbReference type="Pfam" id="PF25370">
    <property type="entry name" value="HTH_74"/>
    <property type="match status" value="1"/>
</dbReference>
<feature type="region of interest" description="Disordered" evidence="1">
    <location>
        <begin position="814"/>
        <end position="882"/>
    </location>
</feature>
<reference evidence="4" key="1">
    <citation type="journal article" date="2017" name="Nat. Commun.">
        <title>The asparagus genome sheds light on the origin and evolution of a young Y chromosome.</title>
        <authorList>
            <person name="Harkess A."/>
            <person name="Zhou J."/>
            <person name="Xu C."/>
            <person name="Bowers J.E."/>
            <person name="Van der Hulst R."/>
            <person name="Ayyampalayam S."/>
            <person name="Mercati F."/>
            <person name="Riccardi P."/>
            <person name="McKain M.R."/>
            <person name="Kakrana A."/>
            <person name="Tang H."/>
            <person name="Ray J."/>
            <person name="Groenendijk J."/>
            <person name="Arikit S."/>
            <person name="Mathioni S.M."/>
            <person name="Nakano M."/>
            <person name="Shan H."/>
            <person name="Telgmann-Rauber A."/>
            <person name="Kanno A."/>
            <person name="Yue Z."/>
            <person name="Chen H."/>
            <person name="Li W."/>
            <person name="Chen Y."/>
            <person name="Xu X."/>
            <person name="Zhang Y."/>
            <person name="Luo S."/>
            <person name="Chen H."/>
            <person name="Gao J."/>
            <person name="Mao Z."/>
            <person name="Pires J.C."/>
            <person name="Luo M."/>
            <person name="Kudrna D."/>
            <person name="Wing R.A."/>
            <person name="Meyers B.C."/>
            <person name="Yi K."/>
            <person name="Kong H."/>
            <person name="Lavrijsen P."/>
            <person name="Sunseri F."/>
            <person name="Falavigna A."/>
            <person name="Ye Y."/>
            <person name="Leebens-Mack J.H."/>
            <person name="Chen G."/>
        </authorList>
    </citation>
    <scope>NUCLEOTIDE SEQUENCE [LARGE SCALE GENOMIC DNA]</scope>
    <source>
        <strain evidence="4">cv. DH0086</strain>
    </source>
</reference>
<dbReference type="PANTHER" id="PTHR33621">
    <property type="entry name" value="ASPARTIC/GLUTAMIC ACID-RICH PROTEIN"/>
    <property type="match status" value="1"/>
</dbReference>
<feature type="compositionally biased region" description="Pro residues" evidence="1">
    <location>
        <begin position="55"/>
        <end position="66"/>
    </location>
</feature>
<evidence type="ECO:0000313" key="3">
    <source>
        <dbReference type="EMBL" id="ONK67440.1"/>
    </source>
</evidence>
<name>A0A5P1ETQ4_ASPOF</name>
<sequence>MDFHSLPRRALQALCKRNKIPANMTNIAMADALSSLQSVEGLDQILEEIETPTKAPSPTPTRPPNPARSCRKNSPFVWSENEKQNKKRRAKQESPDSPTPKRSRTLWPTRLTCRKVEDNDDDEEVGSMRKMLPLSTLVPCTESSACLKTYCREISQCSVEPVDGVSSRSPVLGCSSTVRRNAEASESAELAVGGVAECIQVGDERRRSIGVQVDIQDLDNCSLEISAPGDQMPRLTYEKEADADAKVCNRGLDLVKKHQETTCSCSLPTSQLLDKECIHSSGNLQLATCSPKPCPESLNMLPNVGDLSGNQETSLLEMGDPLVEYHETDVKIAEVALNRGLVLEDCECGKREFVGIHSGHGQVTNVDEENGNSNVLEVVAPTVKSCGSNNTRGSLALSPAPSLEGGEGEKKVFVSSHGNHGGGIDPVKANESANVPSDTGDHDDTRQNPSLKNVDGIVKSHTSDDSIGSLSLNRGPVLEHGEGERRELGNIHGSHGEGSNMDKENETSNMRSIIVDPIQRTSLLEIGEQLEKSYEIDDRITIIALNCGPAQKGSEDEKRKLVSSHNNHGEGGVDMGRDSESSSVPSIIEDHIGSPKTLLLKNSDPIVKASEPDGSVGSLALDYCPVLENIEDEKREFVGVHSNQGGFTAGLDQENGSSNMPFSTGDLASNPQTSLLKIGDPTVKPLESDDSVGSLTPEANEGQKRELAGVYSNNGEGANMEKEKDEPKSGGGTKIDIKTENQSERKRDLSGLSLRKLRLLYKENKQVIQMDIEGACRKDEKVHNEDKQNPEEAKLNGLSLRKLKILYKHKATNNRIKHGEQGSGRAAAAAAAVSSSSSVTADARTTMRSSPLRVRSVKRKDNDDGSSSSLKGTRTKPGATTKSIKRRADAIINWLSVNGCASEVKIRSVIGNTPDTSKALRLLVKKAKVKRTGTGGRTDPFLYTVAPNGTTQS</sequence>
<feature type="region of interest" description="Disordered" evidence="1">
    <location>
        <begin position="49"/>
        <end position="110"/>
    </location>
</feature>
<evidence type="ECO:0000256" key="1">
    <source>
        <dbReference type="SAM" id="MobiDB-lite"/>
    </source>
</evidence>
<dbReference type="InterPro" id="IPR057523">
    <property type="entry name" value="HTH_74"/>
</dbReference>
<feature type="compositionally biased region" description="Basic and acidic residues" evidence="1">
    <location>
        <begin position="735"/>
        <end position="748"/>
    </location>
</feature>
<feature type="compositionally biased region" description="Basic and acidic residues" evidence="1">
    <location>
        <begin position="719"/>
        <end position="728"/>
    </location>
</feature>
<feature type="region of interest" description="Disordered" evidence="1">
    <location>
        <begin position="682"/>
        <end position="748"/>
    </location>
</feature>